<dbReference type="GO" id="GO:0046872">
    <property type="term" value="F:metal ion binding"/>
    <property type="evidence" value="ECO:0007669"/>
    <property type="project" value="UniProtKB-KW"/>
</dbReference>
<dbReference type="InterPro" id="IPR006674">
    <property type="entry name" value="HD_domain"/>
</dbReference>
<dbReference type="InterPro" id="IPR003607">
    <property type="entry name" value="HD/PDEase_dom"/>
</dbReference>
<sequence>MMDVTAVLNTLLHGNQLKRTARTGWVQRGIPNAENVAAHSFGVVFVALVLAQLIEEPLDLGRLLAMAALHDLPEAVTTDIPTPAWRYLPAGIKTEVERGAMQEILAEATFAPAFMSLWEELHAAETAEARLVHDADKLEMYLQATVYEKQTGNQQLREFWKRPYAFHFPQAQAIYNALAASIHQK</sequence>
<gene>
    <name evidence="9" type="ORF">MNBD_CHLOROFLEXI01-4056</name>
</gene>
<comment type="subunit">
    <text evidence="4">Homodimer.</text>
</comment>
<reference evidence="9" key="1">
    <citation type="submission" date="2018-06" db="EMBL/GenBank/DDBJ databases">
        <authorList>
            <person name="Zhirakovskaya E."/>
        </authorList>
    </citation>
    <scope>NUCLEOTIDE SEQUENCE</scope>
</reference>
<evidence type="ECO:0000313" key="9">
    <source>
        <dbReference type="EMBL" id="VAW42940.1"/>
    </source>
</evidence>
<dbReference type="InterPro" id="IPR039356">
    <property type="entry name" value="YfbR/HDDC2"/>
</dbReference>
<protein>
    <recommendedName>
        <fullName evidence="5">5'-deoxynucleotidase</fullName>
        <ecNumber evidence="5">3.1.3.89</ecNumber>
    </recommendedName>
</protein>
<proteinExistence type="predicted"/>
<keyword evidence="6" id="KW-0479">Metal-binding</keyword>
<dbReference type="GO" id="GO:0005737">
    <property type="term" value="C:cytoplasm"/>
    <property type="evidence" value="ECO:0007669"/>
    <property type="project" value="TreeGrafter"/>
</dbReference>
<dbReference type="PANTHER" id="PTHR11845:SF13">
    <property type="entry name" value="5'-DEOXYNUCLEOTIDASE HDDC2"/>
    <property type="match status" value="1"/>
</dbReference>
<dbReference type="Gene3D" id="1.10.3210.10">
    <property type="entry name" value="Hypothetical protein af1432"/>
    <property type="match status" value="1"/>
</dbReference>
<dbReference type="AlphaFoldDB" id="A0A3B0VR64"/>
<evidence type="ECO:0000256" key="7">
    <source>
        <dbReference type="ARBA" id="ARBA00022801"/>
    </source>
</evidence>
<dbReference type="CDD" id="cd00077">
    <property type="entry name" value="HDc"/>
    <property type="match status" value="1"/>
</dbReference>
<dbReference type="SMART" id="SM00471">
    <property type="entry name" value="HDc"/>
    <property type="match status" value="1"/>
</dbReference>
<evidence type="ECO:0000256" key="6">
    <source>
        <dbReference type="ARBA" id="ARBA00022723"/>
    </source>
</evidence>
<dbReference type="PANTHER" id="PTHR11845">
    <property type="entry name" value="5'-DEOXYNUCLEOTIDASE HDDC2"/>
    <property type="match status" value="1"/>
</dbReference>
<evidence type="ECO:0000256" key="1">
    <source>
        <dbReference type="ARBA" id="ARBA00001638"/>
    </source>
</evidence>
<accession>A0A3B0VR64</accession>
<dbReference type="EMBL" id="UOEU01000987">
    <property type="protein sequence ID" value="VAW42940.1"/>
    <property type="molecule type" value="Genomic_DNA"/>
</dbReference>
<comment type="catalytic activity">
    <reaction evidence="1">
        <text>a 2'-deoxyribonucleoside 5'-phosphate + H2O = a 2'-deoxyribonucleoside + phosphate</text>
        <dbReference type="Rhea" id="RHEA:36167"/>
        <dbReference type="ChEBI" id="CHEBI:15377"/>
        <dbReference type="ChEBI" id="CHEBI:18274"/>
        <dbReference type="ChEBI" id="CHEBI:43474"/>
        <dbReference type="ChEBI" id="CHEBI:65317"/>
        <dbReference type="EC" id="3.1.3.89"/>
    </reaction>
</comment>
<evidence type="ECO:0000256" key="5">
    <source>
        <dbReference type="ARBA" id="ARBA00012964"/>
    </source>
</evidence>
<name>A0A3B0VR64_9ZZZZ</name>
<evidence type="ECO:0000259" key="8">
    <source>
        <dbReference type="SMART" id="SM00471"/>
    </source>
</evidence>
<dbReference type="Pfam" id="PF13023">
    <property type="entry name" value="HD_3"/>
    <property type="match status" value="1"/>
</dbReference>
<comment type="cofactor">
    <cofactor evidence="2">
        <name>Mn(2+)</name>
        <dbReference type="ChEBI" id="CHEBI:29035"/>
    </cofactor>
</comment>
<comment type="cofactor">
    <cofactor evidence="3">
        <name>Co(2+)</name>
        <dbReference type="ChEBI" id="CHEBI:48828"/>
    </cofactor>
</comment>
<evidence type="ECO:0000256" key="2">
    <source>
        <dbReference type="ARBA" id="ARBA00001936"/>
    </source>
</evidence>
<organism evidence="9">
    <name type="scientific">hydrothermal vent metagenome</name>
    <dbReference type="NCBI Taxonomy" id="652676"/>
    <lineage>
        <taxon>unclassified sequences</taxon>
        <taxon>metagenomes</taxon>
        <taxon>ecological metagenomes</taxon>
    </lineage>
</organism>
<feature type="domain" description="HD/PDEase" evidence="8">
    <location>
        <begin position="32"/>
        <end position="150"/>
    </location>
</feature>
<evidence type="ECO:0000256" key="3">
    <source>
        <dbReference type="ARBA" id="ARBA00001941"/>
    </source>
</evidence>
<keyword evidence="7" id="KW-0378">Hydrolase</keyword>
<dbReference type="GO" id="GO:0002953">
    <property type="term" value="F:5'-deoxynucleotidase activity"/>
    <property type="evidence" value="ECO:0007669"/>
    <property type="project" value="UniProtKB-EC"/>
</dbReference>
<evidence type="ECO:0000256" key="4">
    <source>
        <dbReference type="ARBA" id="ARBA00011738"/>
    </source>
</evidence>
<dbReference type="SUPFAM" id="SSF109604">
    <property type="entry name" value="HD-domain/PDEase-like"/>
    <property type="match status" value="1"/>
</dbReference>
<dbReference type="EC" id="3.1.3.89" evidence="5"/>